<sequence>MEVPPPLVLKRPLFVPSKTLMGPGPSNCSQRVLEAMSNPVLGHLHPECLQIMDEVKEGIKYVFQTLNDATMCISGAGHSGMEAALCNLIEDNDVVLMGISGVWGHRAADMARRYGADVRYVEASFGRALTLDEIRFAFDTHKPRVLFVCQGDSSTGILQRHIRELGEMCRQHDCYLVVDVVASLGGTEFLMDEWKVDVAYTGSQKSLGGPAGITPISFSRRALTHIRQRKSKPKVYYFDVLLIGQYWGCYGTPRIYHHTISSTLLYGLREALTHFCAMGLKSVVQRHVECSARLQLGIEELGLEMFVQREADRLPTVNTIKVPFGIDWKKVADYAMRKYNLEISGGLGPTAEHVFRIGLMGENATLEKVDMVLSILHEAIQSIKLRALKTERSKI</sequence>
<evidence type="ECO:0000259" key="14">
    <source>
        <dbReference type="Pfam" id="PF00266"/>
    </source>
</evidence>
<evidence type="ECO:0000256" key="8">
    <source>
        <dbReference type="ARBA" id="ARBA00023140"/>
    </source>
</evidence>
<keyword evidence="5" id="KW-0032">Aminotransferase</keyword>
<keyword evidence="16" id="KW-1185">Reference proteome</keyword>
<dbReference type="InterPro" id="IPR020578">
    <property type="entry name" value="Aminotrans_V_PyrdxlP_BS"/>
</dbReference>
<dbReference type="InterPro" id="IPR015421">
    <property type="entry name" value="PyrdxlP-dep_Trfase_major"/>
</dbReference>
<comment type="catalytic activity">
    <reaction evidence="1 9">
        <text>glyoxylate + L-alanine = glycine + pyruvate</text>
        <dbReference type="Rhea" id="RHEA:24248"/>
        <dbReference type="ChEBI" id="CHEBI:15361"/>
        <dbReference type="ChEBI" id="CHEBI:36655"/>
        <dbReference type="ChEBI" id="CHEBI:57305"/>
        <dbReference type="ChEBI" id="CHEBI:57972"/>
        <dbReference type="EC" id="2.6.1.44"/>
    </reaction>
</comment>
<evidence type="ECO:0000313" key="15">
    <source>
        <dbReference type="EMBL" id="ALC48637.1"/>
    </source>
</evidence>
<keyword evidence="7 9" id="KW-0663">Pyridoxal phosphate</keyword>
<dbReference type="EC" id="2.6.1.44" evidence="9"/>
<organism evidence="15 16">
    <name type="scientific">Drosophila busckii</name>
    <name type="common">Fruit fly</name>
    <dbReference type="NCBI Taxonomy" id="30019"/>
    <lineage>
        <taxon>Eukaryota</taxon>
        <taxon>Metazoa</taxon>
        <taxon>Ecdysozoa</taxon>
        <taxon>Arthropoda</taxon>
        <taxon>Hexapoda</taxon>
        <taxon>Insecta</taxon>
        <taxon>Pterygota</taxon>
        <taxon>Neoptera</taxon>
        <taxon>Endopterygota</taxon>
        <taxon>Diptera</taxon>
        <taxon>Brachycera</taxon>
        <taxon>Muscomorpha</taxon>
        <taxon>Ephydroidea</taxon>
        <taxon>Drosophilidae</taxon>
        <taxon>Drosophila</taxon>
    </lineage>
</organism>
<comment type="subcellular location">
    <subcellularLocation>
        <location evidence="3">Peroxisome</location>
    </subcellularLocation>
</comment>
<dbReference type="SMR" id="A0A0M4F8F0"/>
<dbReference type="PANTHER" id="PTHR21152">
    <property type="entry name" value="AMINOTRANSFERASE CLASS V"/>
    <property type="match status" value="1"/>
</dbReference>
<dbReference type="InterPro" id="IPR015424">
    <property type="entry name" value="PyrdxlP-dep_Trfase"/>
</dbReference>
<evidence type="ECO:0000256" key="9">
    <source>
        <dbReference type="PIRNR" id="PIRNR000524"/>
    </source>
</evidence>
<evidence type="ECO:0000256" key="3">
    <source>
        <dbReference type="ARBA" id="ARBA00004275"/>
    </source>
</evidence>
<evidence type="ECO:0000256" key="5">
    <source>
        <dbReference type="ARBA" id="ARBA00022576"/>
    </source>
</evidence>
<keyword evidence="6" id="KW-0808">Transferase</keyword>
<keyword evidence="8" id="KW-0576">Peroxisome</keyword>
<comment type="similarity">
    <text evidence="4 9 12">Belongs to the class-V pyridoxal-phosphate-dependent aminotransferase family.</text>
</comment>
<dbReference type="OrthoDB" id="7403325at2759"/>
<feature type="binding site" evidence="10">
    <location>
        <position position="356"/>
    </location>
    <ligand>
        <name>substrate</name>
    </ligand>
</feature>
<dbReference type="Proteomes" id="UP000494163">
    <property type="component" value="Chromosome X"/>
</dbReference>
<dbReference type="Gene3D" id="3.40.640.10">
    <property type="entry name" value="Type I PLP-dependent aspartate aminotransferase-like (Major domain)"/>
    <property type="match status" value="1"/>
</dbReference>
<dbReference type="InterPro" id="IPR015422">
    <property type="entry name" value="PyrdxlP-dep_Trfase_small"/>
</dbReference>
<dbReference type="InterPro" id="IPR000192">
    <property type="entry name" value="Aminotrans_V_dom"/>
</dbReference>
<evidence type="ECO:0000256" key="1">
    <source>
        <dbReference type="ARBA" id="ARBA00001781"/>
    </source>
</evidence>
<dbReference type="GO" id="GO:0019265">
    <property type="term" value="P:glycine biosynthetic process, by transamination of glyoxylate"/>
    <property type="evidence" value="ECO:0007669"/>
    <property type="project" value="TreeGrafter"/>
</dbReference>
<dbReference type="STRING" id="30019.A0A0M4F8F0"/>
<dbReference type="AlphaFoldDB" id="A0A0M4F8F0"/>
<protein>
    <recommendedName>
        <fullName evidence="9">Alanine--glyoxylate aminotransferase</fullName>
        <ecNumber evidence="9">2.6.1.44</ecNumber>
    </recommendedName>
</protein>
<dbReference type="Gene3D" id="3.90.1150.10">
    <property type="entry name" value="Aspartate Aminotransferase, domain 1"/>
    <property type="match status" value="1"/>
</dbReference>
<dbReference type="GO" id="GO:0004760">
    <property type="term" value="F:L-serine-pyruvate transaminase activity"/>
    <property type="evidence" value="ECO:0007669"/>
    <property type="project" value="TreeGrafter"/>
</dbReference>
<feature type="modified residue" description="N6-(pyridoxal phosphate)lysine" evidence="11">
    <location>
        <position position="205"/>
    </location>
</feature>
<evidence type="ECO:0000256" key="4">
    <source>
        <dbReference type="ARBA" id="ARBA00009236"/>
    </source>
</evidence>
<name>A0A0M4F8F0_DROBS</name>
<dbReference type="PANTHER" id="PTHR21152:SF40">
    <property type="entry name" value="ALANINE--GLYOXYLATE AMINOTRANSFERASE"/>
    <property type="match status" value="1"/>
</dbReference>
<evidence type="ECO:0000313" key="16">
    <source>
        <dbReference type="Proteomes" id="UP000494163"/>
    </source>
</evidence>
<evidence type="ECO:0000256" key="6">
    <source>
        <dbReference type="ARBA" id="ARBA00022679"/>
    </source>
</evidence>
<dbReference type="CDD" id="cd06451">
    <property type="entry name" value="AGAT_like"/>
    <property type="match status" value="1"/>
</dbReference>
<reference evidence="15 16" key="1">
    <citation type="submission" date="2015-08" db="EMBL/GenBank/DDBJ databases">
        <title>Ancestral chromatin configuration constrains chromatin evolution on differentiating sex chromosomes in Drosophila.</title>
        <authorList>
            <person name="Zhou Q."/>
            <person name="Bachtrog D."/>
        </authorList>
    </citation>
    <scope>NUCLEOTIDE SEQUENCE [LARGE SCALE GENOMIC DNA]</scope>
    <source>
        <tissue evidence="15">Whole larvae</tissue>
    </source>
</reference>
<feature type="domain" description="Aminotransferase class V" evidence="14">
    <location>
        <begin position="40"/>
        <end position="358"/>
    </location>
</feature>
<dbReference type="FunFam" id="3.40.640.10:FF:000027">
    <property type="entry name" value="Serine--pyruvate aminotransferase, mitochondrial"/>
    <property type="match status" value="1"/>
</dbReference>
<dbReference type="PIRSF" id="PIRSF000524">
    <property type="entry name" value="SPT"/>
    <property type="match status" value="1"/>
</dbReference>
<evidence type="ECO:0000256" key="13">
    <source>
        <dbReference type="RuleBase" id="RU004504"/>
    </source>
</evidence>
<evidence type="ECO:0000256" key="11">
    <source>
        <dbReference type="PIRSR" id="PIRSR000524-50"/>
    </source>
</evidence>
<dbReference type="GO" id="GO:0008453">
    <property type="term" value="F:alanine-glyoxylate transaminase activity"/>
    <property type="evidence" value="ECO:0007669"/>
    <property type="project" value="UniProtKB-EC"/>
</dbReference>
<evidence type="ECO:0000256" key="7">
    <source>
        <dbReference type="ARBA" id="ARBA00022898"/>
    </source>
</evidence>
<dbReference type="SUPFAM" id="SSF53383">
    <property type="entry name" value="PLP-dependent transferases"/>
    <property type="match status" value="1"/>
</dbReference>
<dbReference type="Pfam" id="PF00266">
    <property type="entry name" value="Aminotran_5"/>
    <property type="match status" value="1"/>
</dbReference>
<evidence type="ECO:0000256" key="10">
    <source>
        <dbReference type="PIRSR" id="PIRSR000524-1"/>
    </source>
</evidence>
<proteinExistence type="inferred from homology"/>
<dbReference type="GO" id="GO:0005777">
    <property type="term" value="C:peroxisome"/>
    <property type="evidence" value="ECO:0007669"/>
    <property type="project" value="UniProtKB-SubCell"/>
</dbReference>
<evidence type="ECO:0000256" key="2">
    <source>
        <dbReference type="ARBA" id="ARBA00001933"/>
    </source>
</evidence>
<evidence type="ECO:0000256" key="12">
    <source>
        <dbReference type="RuleBase" id="RU004075"/>
    </source>
</evidence>
<dbReference type="OMA" id="YEWDTPA"/>
<comment type="cofactor">
    <cofactor evidence="2 9 11 13">
        <name>pyridoxal 5'-phosphate</name>
        <dbReference type="ChEBI" id="CHEBI:597326"/>
    </cofactor>
</comment>
<dbReference type="EMBL" id="CP012528">
    <property type="protein sequence ID" value="ALC48637.1"/>
    <property type="molecule type" value="Genomic_DNA"/>
</dbReference>
<dbReference type="PROSITE" id="PS00595">
    <property type="entry name" value="AA_TRANSFER_CLASS_5"/>
    <property type="match status" value="1"/>
</dbReference>
<dbReference type="FunFam" id="3.90.1150.10:FF:000039">
    <property type="entry name" value="Serine--pyruvate aminotransferase"/>
    <property type="match status" value="1"/>
</dbReference>
<accession>A0A0M4F8F0</accession>
<gene>
    <name evidence="15" type="ORF">Dbus_chrXg493</name>
</gene>
<dbReference type="GO" id="GO:0009436">
    <property type="term" value="P:glyoxylate catabolic process"/>
    <property type="evidence" value="ECO:0007669"/>
    <property type="project" value="UniProtKB-ARBA"/>
</dbReference>
<dbReference type="InterPro" id="IPR024169">
    <property type="entry name" value="SP_NH2Trfase/AEP_transaminase"/>
</dbReference>